<evidence type="ECO:0008006" key="3">
    <source>
        <dbReference type="Google" id="ProtNLM"/>
    </source>
</evidence>
<comment type="caution">
    <text evidence="1">The sequence shown here is derived from an EMBL/GenBank/DDBJ whole genome shotgun (WGS) entry which is preliminary data.</text>
</comment>
<dbReference type="EMBL" id="QVXO01000006">
    <property type="protein sequence ID" value="RPJ92659.1"/>
    <property type="molecule type" value="Genomic_DNA"/>
</dbReference>
<name>A0A424WHK8_ALCXX</name>
<proteinExistence type="predicted"/>
<accession>A0A424WHK8</accession>
<sequence>MNVNDRTEATPCPGSSLKIQPILDASGAVCEMALAGDWMSRQPTGASHAAAASALRAACRILQESGSLAPLTMDHPLNVHAGRGLAEQLCLDLRIAEVGSNLLPDGPLLRERPQPIYPSVRVVFNIPLSSRVAEGAEFFRRYGDFKATLRVRLLPCSRAGAPTPFGVLRAVGLRVDIPAGISQVDALQEQFFSLLGHASRKGVKVLASRIRTIEDFNWLRLQPDLRFQGDVLSTALSLCYVRHWLSGAGADWRAFRMGEKVDPARSAPDLAPSDG</sequence>
<protein>
    <recommendedName>
        <fullName evidence="3">EAL domain-containing protein</fullName>
    </recommendedName>
</protein>
<evidence type="ECO:0000313" key="2">
    <source>
        <dbReference type="Proteomes" id="UP000285324"/>
    </source>
</evidence>
<evidence type="ECO:0000313" key="1">
    <source>
        <dbReference type="EMBL" id="RPJ92659.1"/>
    </source>
</evidence>
<reference evidence="1 2" key="1">
    <citation type="submission" date="2018-08" db="EMBL/GenBank/DDBJ databases">
        <title>Achromobacter xylosoxidans Genome sequencing and assembly.</title>
        <authorList>
            <person name="Wang R."/>
            <person name="Rensing C."/>
            <person name="Li Y."/>
        </authorList>
    </citation>
    <scope>NUCLEOTIDE SEQUENCE [LARGE SCALE GENOMIC DNA]</scope>
    <source>
        <strain evidence="1 2">GD003A</strain>
    </source>
</reference>
<dbReference type="Proteomes" id="UP000285324">
    <property type="component" value="Unassembled WGS sequence"/>
</dbReference>
<gene>
    <name evidence="1" type="ORF">DY367_05910</name>
</gene>
<dbReference type="AlphaFoldDB" id="A0A424WHK8"/>
<organism evidence="1 2">
    <name type="scientific">Alcaligenes xylosoxydans xylosoxydans</name>
    <name type="common">Achromobacter xylosoxidans</name>
    <dbReference type="NCBI Taxonomy" id="85698"/>
    <lineage>
        <taxon>Bacteria</taxon>
        <taxon>Pseudomonadati</taxon>
        <taxon>Pseudomonadota</taxon>
        <taxon>Betaproteobacteria</taxon>
        <taxon>Burkholderiales</taxon>
        <taxon>Alcaligenaceae</taxon>
        <taxon>Achromobacter</taxon>
    </lineage>
</organism>
<dbReference type="OrthoDB" id="8662979at2"/>
<dbReference type="RefSeq" id="WP_118931935.1">
    <property type="nucleotide sequence ID" value="NZ_CP061008.1"/>
</dbReference>